<evidence type="ECO:0000313" key="2">
    <source>
        <dbReference type="EMBL" id="AJW77796.1"/>
    </source>
</evidence>
<dbReference type="KEGG" id="cmh:VO01_00240"/>
<feature type="region of interest" description="Disordered" evidence="1">
    <location>
        <begin position="1"/>
        <end position="23"/>
    </location>
</feature>
<dbReference type="EMBL" id="CP011043">
    <property type="protein sequence ID" value="AJW77796.1"/>
    <property type="molecule type" value="Genomic_DNA"/>
</dbReference>
<dbReference type="AlphaFoldDB" id="A0A0D5CDX5"/>
<organism evidence="2 3">
    <name type="scientific">Clavibacter michiganensis subsp. insidiosus</name>
    <dbReference type="NCBI Taxonomy" id="33014"/>
    <lineage>
        <taxon>Bacteria</taxon>
        <taxon>Bacillati</taxon>
        <taxon>Actinomycetota</taxon>
        <taxon>Actinomycetes</taxon>
        <taxon>Micrococcales</taxon>
        <taxon>Microbacteriaceae</taxon>
        <taxon>Clavibacter</taxon>
    </lineage>
</organism>
<dbReference type="PATRIC" id="fig|33014.5.peg.47"/>
<evidence type="ECO:0000256" key="1">
    <source>
        <dbReference type="SAM" id="MobiDB-lite"/>
    </source>
</evidence>
<protein>
    <submittedName>
        <fullName evidence="2">Uncharacterized protein</fullName>
    </submittedName>
</protein>
<feature type="compositionally biased region" description="Acidic residues" evidence="1">
    <location>
        <begin position="7"/>
        <end position="16"/>
    </location>
</feature>
<proteinExistence type="predicted"/>
<feature type="compositionally biased region" description="Polar residues" evidence="1">
    <location>
        <begin position="94"/>
        <end position="103"/>
    </location>
</feature>
<gene>
    <name evidence="2" type="ORF">VO01_00240</name>
</gene>
<sequence length="103" mass="10754">MASTAGSEDEEQEDAWADGFGMGECRARHPHGRATSATLAVGDGTLCAPCACTVRAHERRAQDPELGSVGRPTPASGRRSFVRLPTSAAGRSHSIGSTEESTR</sequence>
<reference evidence="2 3" key="1">
    <citation type="journal article" date="2015" name="Genome Announc.">
        <title>Complete Genome Sequence of Clavibacter michiganensis subsp. insidiosus R1-1 Using PacBio Single-Molecule Real-Time Technology.</title>
        <authorList>
            <person name="Lu Y."/>
            <person name="Samac D.A."/>
            <person name="Glazebrook J."/>
            <person name="Ishimaru C.A."/>
        </authorList>
    </citation>
    <scope>NUCLEOTIDE SEQUENCE [LARGE SCALE GENOMIC DNA]</scope>
    <source>
        <strain evidence="2 3">R1-1</strain>
    </source>
</reference>
<accession>A0A0D5CDX5</accession>
<feature type="region of interest" description="Disordered" evidence="1">
    <location>
        <begin position="58"/>
        <end position="103"/>
    </location>
</feature>
<dbReference type="HOGENOM" id="CLU_2258764_0_0_11"/>
<dbReference type="Proteomes" id="UP000032604">
    <property type="component" value="Chromosome"/>
</dbReference>
<name>A0A0D5CDX5_9MICO</name>
<evidence type="ECO:0000313" key="3">
    <source>
        <dbReference type="Proteomes" id="UP000032604"/>
    </source>
</evidence>